<dbReference type="InterPro" id="IPR000390">
    <property type="entry name" value="Small_drug/metabolite_transptr"/>
</dbReference>
<dbReference type="InterPro" id="IPR037185">
    <property type="entry name" value="EmrE-like"/>
</dbReference>
<dbReference type="PANTHER" id="PTHR30561:SF1">
    <property type="entry name" value="MULTIDRUG TRANSPORTER EMRE"/>
    <property type="match status" value="1"/>
</dbReference>
<evidence type="ECO:0000256" key="4">
    <source>
        <dbReference type="ARBA" id="ARBA00022692"/>
    </source>
</evidence>
<evidence type="ECO:0000256" key="2">
    <source>
        <dbReference type="ARBA" id="ARBA00022448"/>
    </source>
</evidence>
<evidence type="ECO:0000256" key="6">
    <source>
        <dbReference type="ARBA" id="ARBA00023136"/>
    </source>
</evidence>
<dbReference type="RefSeq" id="WP_261643737.1">
    <property type="nucleotide sequence ID" value="NZ_JBFKZN010000005.1"/>
</dbReference>
<keyword evidence="3" id="KW-1003">Cell membrane</keyword>
<keyword evidence="11" id="KW-1185">Reference proteome</keyword>
<dbReference type="EMBL" id="JBFKZN010000005">
    <property type="protein sequence ID" value="MEW5289650.1"/>
    <property type="molecule type" value="Genomic_DNA"/>
</dbReference>
<feature type="transmembrane region" description="Helical" evidence="9">
    <location>
        <begin position="31"/>
        <end position="52"/>
    </location>
</feature>
<comment type="subcellular location">
    <subcellularLocation>
        <location evidence="1 8">Cell membrane</location>
        <topology evidence="1 8">Multi-pass membrane protein</topology>
    </subcellularLocation>
</comment>
<organism evidence="10 11">
    <name type="scientific">Erwinia papayae</name>
    <dbReference type="NCBI Taxonomy" id="206499"/>
    <lineage>
        <taxon>Bacteria</taxon>
        <taxon>Pseudomonadati</taxon>
        <taxon>Pseudomonadota</taxon>
        <taxon>Gammaproteobacteria</taxon>
        <taxon>Enterobacterales</taxon>
        <taxon>Erwiniaceae</taxon>
        <taxon>Erwinia</taxon>
    </lineage>
</organism>
<dbReference type="PANTHER" id="PTHR30561">
    <property type="entry name" value="SMR FAMILY PROTON-DEPENDENT DRUG EFFLUX TRANSPORTER SUGE"/>
    <property type="match status" value="1"/>
</dbReference>
<dbReference type="InterPro" id="IPR045324">
    <property type="entry name" value="Small_multidrug_res"/>
</dbReference>
<reference evidence="10 11" key="1">
    <citation type="submission" date="2024-07" db="EMBL/GenBank/DDBJ databases">
        <authorList>
            <person name="Dulla G.F.J."/>
            <person name="Delorm J.G."/>
        </authorList>
    </citation>
    <scope>NUCLEOTIDE SEQUENCE [LARGE SCALE GENOMIC DNA]</scope>
    <source>
        <strain evidence="10 11">JGD 233</strain>
    </source>
</reference>
<proteinExistence type="inferred from homology"/>
<dbReference type="Gene3D" id="1.10.3730.20">
    <property type="match status" value="1"/>
</dbReference>
<evidence type="ECO:0000256" key="1">
    <source>
        <dbReference type="ARBA" id="ARBA00004651"/>
    </source>
</evidence>
<name>A0ABV3N1E6_9GAMM</name>
<comment type="similarity">
    <text evidence="7 8">Belongs to the drug/metabolite transporter (DMT) superfamily. Small multidrug resistance (SMR) (TC 2.A.7.1) family.</text>
</comment>
<keyword evidence="4 8" id="KW-0812">Transmembrane</keyword>
<keyword evidence="6 9" id="KW-0472">Membrane</keyword>
<gene>
    <name evidence="10" type="ORF">ABW286_10740</name>
</gene>
<evidence type="ECO:0000256" key="8">
    <source>
        <dbReference type="RuleBase" id="RU003942"/>
    </source>
</evidence>
<keyword evidence="2" id="KW-0813">Transport</keyword>
<evidence type="ECO:0000256" key="7">
    <source>
        <dbReference type="ARBA" id="ARBA00038032"/>
    </source>
</evidence>
<evidence type="ECO:0000256" key="3">
    <source>
        <dbReference type="ARBA" id="ARBA00022475"/>
    </source>
</evidence>
<dbReference type="Pfam" id="PF00893">
    <property type="entry name" value="Multi_Drug_Res"/>
    <property type="match status" value="1"/>
</dbReference>
<protein>
    <submittedName>
        <fullName evidence="10">SMR family transporter</fullName>
    </submittedName>
</protein>
<evidence type="ECO:0000256" key="9">
    <source>
        <dbReference type="SAM" id="Phobius"/>
    </source>
</evidence>
<keyword evidence="5 9" id="KW-1133">Transmembrane helix</keyword>
<feature type="transmembrane region" description="Helical" evidence="9">
    <location>
        <begin position="90"/>
        <end position="108"/>
    </location>
</feature>
<dbReference type="SUPFAM" id="SSF103481">
    <property type="entry name" value="Multidrug resistance efflux transporter EmrE"/>
    <property type="match status" value="1"/>
</dbReference>
<dbReference type="Proteomes" id="UP001554567">
    <property type="component" value="Unassembled WGS sequence"/>
</dbReference>
<feature type="transmembrane region" description="Helical" evidence="9">
    <location>
        <begin position="64"/>
        <end position="84"/>
    </location>
</feature>
<evidence type="ECO:0000313" key="10">
    <source>
        <dbReference type="EMBL" id="MEW5289650.1"/>
    </source>
</evidence>
<accession>A0ABV3N1E6</accession>
<comment type="caution">
    <text evidence="10">The sequence shown here is derived from an EMBL/GenBank/DDBJ whole genome shotgun (WGS) entry which is preliminary data.</text>
</comment>
<sequence length="109" mass="11776">MPVALSGFAWLSVAIITEVIATSLLPKTNDFRRAGITLAVLTIYFLCFFSLSRAMTALSVGLTYALWSGLGIAMVNIAGMIFFRQKTGKYTLTGILLIITGCITMGVFK</sequence>
<evidence type="ECO:0000313" key="11">
    <source>
        <dbReference type="Proteomes" id="UP001554567"/>
    </source>
</evidence>
<evidence type="ECO:0000256" key="5">
    <source>
        <dbReference type="ARBA" id="ARBA00022989"/>
    </source>
</evidence>